<feature type="signal peptide" evidence="1">
    <location>
        <begin position="1"/>
        <end position="24"/>
    </location>
</feature>
<dbReference type="AlphaFoldDB" id="A0A831LWT9"/>
<evidence type="ECO:0000256" key="1">
    <source>
        <dbReference type="SAM" id="SignalP"/>
    </source>
</evidence>
<dbReference type="Pfam" id="PF04264">
    <property type="entry name" value="YceI"/>
    <property type="match status" value="1"/>
</dbReference>
<proteinExistence type="predicted"/>
<comment type="caution">
    <text evidence="3">The sequence shown here is derived from an EMBL/GenBank/DDBJ whole genome shotgun (WGS) entry which is preliminary data.</text>
</comment>
<gene>
    <name evidence="3" type="ORF">ENN90_13680</name>
</gene>
<dbReference type="EMBL" id="DSDK01000769">
    <property type="protein sequence ID" value="HDR52645.1"/>
    <property type="molecule type" value="Genomic_DNA"/>
</dbReference>
<dbReference type="SMART" id="SM00867">
    <property type="entry name" value="YceI"/>
    <property type="match status" value="1"/>
</dbReference>
<reference evidence="3" key="1">
    <citation type="journal article" date="2020" name="mSystems">
        <title>Genome- and Community-Level Interaction Insights into Carbon Utilization and Element Cycling Functions of Hydrothermarchaeota in Hydrothermal Sediment.</title>
        <authorList>
            <person name="Zhou Z."/>
            <person name="Liu Y."/>
            <person name="Xu W."/>
            <person name="Pan J."/>
            <person name="Luo Z.H."/>
            <person name="Li M."/>
        </authorList>
    </citation>
    <scope>NUCLEOTIDE SEQUENCE [LARGE SCALE GENOMIC DNA]</scope>
    <source>
        <strain evidence="3">SpSt-1217</strain>
    </source>
</reference>
<feature type="chain" id="PRO_5032439736" evidence="1">
    <location>
        <begin position="25"/>
        <end position="202"/>
    </location>
</feature>
<dbReference type="Proteomes" id="UP000886047">
    <property type="component" value="Unassembled WGS sequence"/>
</dbReference>
<keyword evidence="1" id="KW-0732">Signal</keyword>
<dbReference type="InterPro" id="IPR036761">
    <property type="entry name" value="TTHA0802/YceI-like_sf"/>
</dbReference>
<evidence type="ECO:0000259" key="2">
    <source>
        <dbReference type="SMART" id="SM00867"/>
    </source>
</evidence>
<dbReference type="PANTHER" id="PTHR34406">
    <property type="entry name" value="PROTEIN YCEI"/>
    <property type="match status" value="1"/>
</dbReference>
<name>A0A831LWT9_9BACT</name>
<dbReference type="Gene3D" id="2.40.128.110">
    <property type="entry name" value="Lipid/polyisoprenoid-binding, YceI-like"/>
    <property type="match status" value="1"/>
</dbReference>
<organism evidence="3">
    <name type="scientific">Mariniphaga anaerophila</name>
    <dbReference type="NCBI Taxonomy" id="1484053"/>
    <lineage>
        <taxon>Bacteria</taxon>
        <taxon>Pseudomonadati</taxon>
        <taxon>Bacteroidota</taxon>
        <taxon>Bacteroidia</taxon>
        <taxon>Marinilabiliales</taxon>
        <taxon>Prolixibacteraceae</taxon>
        <taxon>Mariniphaga</taxon>
    </lineage>
</organism>
<protein>
    <submittedName>
        <fullName evidence="3">YceI family protein</fullName>
    </submittedName>
</protein>
<feature type="domain" description="Lipid/polyisoprenoid-binding YceI-like" evidence="2">
    <location>
        <begin position="27"/>
        <end position="192"/>
    </location>
</feature>
<evidence type="ECO:0000313" key="3">
    <source>
        <dbReference type="EMBL" id="HDR52645.1"/>
    </source>
</evidence>
<accession>A0A831LWT9</accession>
<dbReference type="InterPro" id="IPR007372">
    <property type="entry name" value="Lipid/polyisoprenoid-bd_YceI"/>
</dbReference>
<dbReference type="PANTHER" id="PTHR34406:SF1">
    <property type="entry name" value="PROTEIN YCEI"/>
    <property type="match status" value="1"/>
</dbReference>
<sequence>MKKLKFNFLLTSVLTLLVFASVQAQEFYKVQTSKSKLVVSGTSSLHDWEMEATDFNAETLIKLNDNAVSEISRIEFTSPVSGLKSGKRIMDNKTLEALNEKKFPEIKFSLDNNGEINLMGEKANLTGKLTIAGKTREVKLTVDFDVQNTQRFQVTGNVPLKMSDFGVEPPTALMGTVKTDDELVVSFDLEFQKSSDQFTENF</sequence>
<dbReference type="SUPFAM" id="SSF101874">
    <property type="entry name" value="YceI-like"/>
    <property type="match status" value="1"/>
</dbReference>